<comment type="caution">
    <text evidence="4">The sequence shown here is derived from an EMBL/GenBank/DDBJ whole genome shotgun (WGS) entry which is preliminary data.</text>
</comment>
<keyword evidence="1 2" id="KW-0378">Hydrolase</keyword>
<dbReference type="PROSITE" id="PS00893">
    <property type="entry name" value="NUDIX_BOX"/>
    <property type="match status" value="1"/>
</dbReference>
<dbReference type="EMBL" id="JAFBEC010000005">
    <property type="protein sequence ID" value="MBM7632924.1"/>
    <property type="molecule type" value="Genomic_DNA"/>
</dbReference>
<accession>A0ABS2PC76</accession>
<comment type="similarity">
    <text evidence="2">Belongs to the Nudix hydrolase family.</text>
</comment>
<dbReference type="SUPFAM" id="SSF55811">
    <property type="entry name" value="Nudix"/>
    <property type="match status" value="1"/>
</dbReference>
<evidence type="ECO:0000313" key="4">
    <source>
        <dbReference type="EMBL" id="MBM7632924.1"/>
    </source>
</evidence>
<name>A0ABS2PC76_9BACL</name>
<dbReference type="InterPro" id="IPR020476">
    <property type="entry name" value="Nudix_hydrolase"/>
</dbReference>
<dbReference type="Proteomes" id="UP000741863">
    <property type="component" value="Unassembled WGS sequence"/>
</dbReference>
<dbReference type="Gene3D" id="3.90.79.10">
    <property type="entry name" value="Nucleoside Triphosphate Pyrophosphohydrolase"/>
    <property type="match status" value="1"/>
</dbReference>
<keyword evidence="5" id="KW-1185">Reference proteome</keyword>
<proteinExistence type="inferred from homology"/>
<dbReference type="InterPro" id="IPR020084">
    <property type="entry name" value="NUDIX_hydrolase_CS"/>
</dbReference>
<evidence type="ECO:0000259" key="3">
    <source>
        <dbReference type="PROSITE" id="PS51462"/>
    </source>
</evidence>
<reference evidence="4 5" key="1">
    <citation type="submission" date="2021-01" db="EMBL/GenBank/DDBJ databases">
        <title>Genomic Encyclopedia of Type Strains, Phase IV (KMG-IV): sequencing the most valuable type-strain genomes for metagenomic binning, comparative biology and taxonomic classification.</title>
        <authorList>
            <person name="Goeker M."/>
        </authorList>
    </citation>
    <scope>NUCLEOTIDE SEQUENCE [LARGE SCALE GENOMIC DNA]</scope>
    <source>
        <strain evidence="4 5">DSM 25540</strain>
    </source>
</reference>
<sequence length="147" mass="16944">MSQQKVTAYITREYAGETQLLTLTSEDTNWAGVEVPGGTVDPGETLEQALYREIAEESGISKKQLMMVQYLGHNTYQSRTTQEIMTRHNYHLIFTGDSKHAFTHSVESNDIDHGWLYHYEWKTMNNNQVIKLADKLQPGLVELYKFL</sequence>
<evidence type="ECO:0000256" key="2">
    <source>
        <dbReference type="RuleBase" id="RU003476"/>
    </source>
</evidence>
<dbReference type="PROSITE" id="PS51462">
    <property type="entry name" value="NUDIX"/>
    <property type="match status" value="1"/>
</dbReference>
<feature type="domain" description="Nudix hydrolase" evidence="3">
    <location>
        <begin position="1"/>
        <end position="147"/>
    </location>
</feature>
<gene>
    <name evidence="4" type="ORF">JOD17_002018</name>
</gene>
<dbReference type="Pfam" id="PF00293">
    <property type="entry name" value="NUDIX"/>
    <property type="match status" value="1"/>
</dbReference>
<evidence type="ECO:0000256" key="1">
    <source>
        <dbReference type="ARBA" id="ARBA00022801"/>
    </source>
</evidence>
<dbReference type="InterPro" id="IPR015797">
    <property type="entry name" value="NUDIX_hydrolase-like_dom_sf"/>
</dbReference>
<dbReference type="PRINTS" id="PR00502">
    <property type="entry name" value="NUDIXFAMILY"/>
</dbReference>
<dbReference type="InterPro" id="IPR000086">
    <property type="entry name" value="NUDIX_hydrolase_dom"/>
</dbReference>
<dbReference type="RefSeq" id="WP_204697398.1">
    <property type="nucleotide sequence ID" value="NZ_JAFBEC010000005.1"/>
</dbReference>
<protein>
    <submittedName>
        <fullName evidence="4">8-oxo-dGTP pyrophosphatase MutT (NUDIX family)</fullName>
    </submittedName>
</protein>
<organism evidence="4 5">
    <name type="scientific">Geomicrobium sediminis</name>
    <dbReference type="NCBI Taxonomy" id="1347788"/>
    <lineage>
        <taxon>Bacteria</taxon>
        <taxon>Bacillati</taxon>
        <taxon>Bacillota</taxon>
        <taxon>Bacilli</taxon>
        <taxon>Bacillales</taxon>
        <taxon>Geomicrobium</taxon>
    </lineage>
</organism>
<evidence type="ECO:0000313" key="5">
    <source>
        <dbReference type="Proteomes" id="UP000741863"/>
    </source>
</evidence>